<dbReference type="PANTHER" id="PTHR32010">
    <property type="entry name" value="PHOTOSYSTEM II STABILITY/ASSEMBLY FACTOR HCF136, CHLOROPLASTIC"/>
    <property type="match status" value="1"/>
</dbReference>
<comment type="caution">
    <text evidence="2">The sequence shown here is derived from an EMBL/GenBank/DDBJ whole genome shotgun (WGS) entry which is preliminary data.</text>
</comment>
<name>A0AAP0IMJ8_9MAGN</name>
<dbReference type="EMBL" id="JBBNAG010000007">
    <property type="protein sequence ID" value="KAK9117870.1"/>
    <property type="molecule type" value="Genomic_DNA"/>
</dbReference>
<feature type="compositionally biased region" description="Low complexity" evidence="1">
    <location>
        <begin position="170"/>
        <end position="181"/>
    </location>
</feature>
<gene>
    <name evidence="2" type="ORF">Scep_015963</name>
</gene>
<reference evidence="2 3" key="1">
    <citation type="submission" date="2024-01" db="EMBL/GenBank/DDBJ databases">
        <title>Genome assemblies of Stephania.</title>
        <authorList>
            <person name="Yang L."/>
        </authorList>
    </citation>
    <scope>NUCLEOTIDE SEQUENCE [LARGE SCALE GENOMIC DNA]</scope>
    <source>
        <strain evidence="2">JXDWG</strain>
        <tissue evidence="2">Leaf</tissue>
    </source>
</reference>
<dbReference type="Pfam" id="PF05623">
    <property type="entry name" value="DUF789"/>
    <property type="match status" value="1"/>
</dbReference>
<feature type="compositionally biased region" description="Low complexity" evidence="1">
    <location>
        <begin position="365"/>
        <end position="378"/>
    </location>
</feature>
<feature type="compositionally biased region" description="Basic residues" evidence="1">
    <location>
        <begin position="151"/>
        <end position="162"/>
    </location>
</feature>
<dbReference type="PANTHER" id="PTHR32010:SF23">
    <property type="entry name" value="IG-LIKE DOMAIN-CONTAINING PROTEIN"/>
    <property type="match status" value="1"/>
</dbReference>
<feature type="region of interest" description="Disordered" evidence="1">
    <location>
        <begin position="471"/>
        <end position="500"/>
    </location>
</feature>
<accession>A0AAP0IMJ8</accession>
<dbReference type="InterPro" id="IPR008507">
    <property type="entry name" value="DUF789"/>
</dbReference>
<feature type="compositionally biased region" description="Basic and acidic residues" evidence="1">
    <location>
        <begin position="194"/>
        <end position="205"/>
    </location>
</feature>
<feature type="compositionally biased region" description="Basic and acidic residues" evidence="1">
    <location>
        <begin position="625"/>
        <end position="635"/>
    </location>
</feature>
<feature type="region of interest" description="Disordered" evidence="1">
    <location>
        <begin position="251"/>
        <end position="278"/>
    </location>
</feature>
<feature type="compositionally biased region" description="Polar residues" evidence="1">
    <location>
        <begin position="610"/>
        <end position="624"/>
    </location>
</feature>
<feature type="compositionally biased region" description="Basic and acidic residues" evidence="1">
    <location>
        <begin position="255"/>
        <end position="265"/>
    </location>
</feature>
<sequence>MAGKKVKEKMQNALKSANNSIERVANEGSSTLSGEVLDQKNDESTKVEPELSAVILKGPEGYLILTFLEIGPDQRKLVLALQSSSDPEDQPGSGGHSVGDSGLVFYPITDILQIDPQSARGSHLADRAHSAKSVMASHLSQSSAPEESRYRRVLNRRAKAASKIHESSEDNSTISSNSSILIEDESKSSCSTDLVKDKRKADKPVKRNSKKKAKKKGKRCKPVCFAESSGVEAFCEESICQSSLSEAGANAGSAWDDRSISDKSVENGPLHDICMDRSDNEKNNRSIINLPEIASPIPQGEIRSTSDSKVTDSCQKRASYFKNVSSEAVPDVHNGSMLDSISDGWNSDFSANGGDYSEEKSFIEGNNGISISGSVDGDSTQDRLGRRQPFQDNLSNDVVHVDNQAERTKCDPQGCGSSDFHLVVHRKRGRQRIKQYGSSIGVDKFNSGGNAHGRCGKEKTNSVWQIRSQRGNHPLVPQSSGEPPVGSTITSEAIPESNGNHKSNVRAVEKMKRKNVGPKQEYTCHSRKRPPAPIYITKSSRDTRTNTGQEEASELPSKVDHQKGILASPRSHIYTYSGGGKNPSCSINSLPESVQLECARAQVLNIDDQSNSNESWLSSGTAKTSDPKPLFEVHSDGSLSPPFNSGPAGSQAEISDAENVKQEHHSGSVLQKGMAARSDAEMTAPSGSGNLVTSNIDESDKNDCKITDKERLSSCVCNSVPLKNVVVKSFGSSGDISHPAPNDEVQTENSRSGNPYCTSAVTYHAITHEPEYANKCVPETILNMTRAIEDSYKTQLASEGVHMATGRPLAEFERLLYSASPYIGQAQSIGKCNLCSRNQFTGACTCLHEIPNISLGSLWQWYEKHGSYGLEVKVEDIPNSKRMDSAISEFRAYFVPYLSAVQLFGRGCSMSSCTVIPVRDVLIPLENQALRPQNSPCTSELSPASGQEWYSSPSLRTTCFDESQLLFEFFESGRPQHRPPLFEKIKELIRGEMTSDLQVYGDPTTLESLHLHDIHPASWYSVAWYPIYKIPDASFRASFLTFHSFGHWIRRSSSSDCFGGDSSIVCPVVGLQSYNSQNEGWFQLRQPVATRAEQTMNYSELLKERLRTLQEAANVMARGVVRKGNERATNRQPDYEFFLSRRRW</sequence>
<feature type="compositionally biased region" description="Polar residues" evidence="1">
    <location>
        <begin position="20"/>
        <end position="33"/>
    </location>
</feature>
<feature type="region of interest" description="Disordered" evidence="1">
    <location>
        <begin position="610"/>
        <end position="667"/>
    </location>
</feature>
<feature type="region of interest" description="Disordered" evidence="1">
    <location>
        <begin position="365"/>
        <end position="392"/>
    </location>
</feature>
<proteinExistence type="predicted"/>
<evidence type="ECO:0000313" key="3">
    <source>
        <dbReference type="Proteomes" id="UP001419268"/>
    </source>
</evidence>
<feature type="region of interest" description="Disordered" evidence="1">
    <location>
        <begin position="119"/>
        <end position="214"/>
    </location>
</feature>
<feature type="compositionally biased region" description="Basic and acidic residues" evidence="1">
    <location>
        <begin position="37"/>
        <end position="47"/>
    </location>
</feature>
<organism evidence="2 3">
    <name type="scientific">Stephania cephalantha</name>
    <dbReference type="NCBI Taxonomy" id="152367"/>
    <lineage>
        <taxon>Eukaryota</taxon>
        <taxon>Viridiplantae</taxon>
        <taxon>Streptophyta</taxon>
        <taxon>Embryophyta</taxon>
        <taxon>Tracheophyta</taxon>
        <taxon>Spermatophyta</taxon>
        <taxon>Magnoliopsida</taxon>
        <taxon>Ranunculales</taxon>
        <taxon>Menispermaceae</taxon>
        <taxon>Menispermoideae</taxon>
        <taxon>Cissampelideae</taxon>
        <taxon>Stephania</taxon>
    </lineage>
</organism>
<feature type="region of interest" description="Disordered" evidence="1">
    <location>
        <begin position="20"/>
        <end position="47"/>
    </location>
</feature>
<evidence type="ECO:0000256" key="1">
    <source>
        <dbReference type="SAM" id="MobiDB-lite"/>
    </source>
</evidence>
<feature type="region of interest" description="Disordered" evidence="1">
    <location>
        <begin position="513"/>
        <end position="559"/>
    </location>
</feature>
<protein>
    <submittedName>
        <fullName evidence="2">Uncharacterized protein</fullName>
    </submittedName>
</protein>
<evidence type="ECO:0000313" key="2">
    <source>
        <dbReference type="EMBL" id="KAK9117870.1"/>
    </source>
</evidence>
<keyword evidence="3" id="KW-1185">Reference proteome</keyword>
<dbReference type="AlphaFoldDB" id="A0AAP0IMJ8"/>
<dbReference type="Proteomes" id="UP001419268">
    <property type="component" value="Unassembled WGS sequence"/>
</dbReference>
<feature type="region of interest" description="Disordered" evidence="1">
    <location>
        <begin position="732"/>
        <end position="752"/>
    </location>
</feature>